<keyword evidence="1" id="KW-0597">Phosphoprotein</keyword>
<dbReference type="EMBL" id="JAUEOZ010000002">
    <property type="protein sequence ID" value="MDN2483395.1"/>
    <property type="molecule type" value="Genomic_DNA"/>
</dbReference>
<dbReference type="PANTHER" id="PTHR11596:SF5">
    <property type="entry name" value="ALKALINE PHOSPHATASE"/>
    <property type="match status" value="1"/>
</dbReference>
<accession>A0ABT7Y622</accession>
<dbReference type="InterPro" id="IPR001952">
    <property type="entry name" value="Alkaline_phosphatase"/>
</dbReference>
<dbReference type="InterPro" id="IPR017850">
    <property type="entry name" value="Alkaline_phosphatase_core_sf"/>
</dbReference>
<evidence type="ECO:0000256" key="1">
    <source>
        <dbReference type="ARBA" id="ARBA00022553"/>
    </source>
</evidence>
<name>A0ABT7Y622_9VIBR</name>
<dbReference type="Gene3D" id="3.40.720.10">
    <property type="entry name" value="Alkaline Phosphatase, subunit A"/>
    <property type="match status" value="1"/>
</dbReference>
<gene>
    <name evidence="3" type="ORF">QWJ08_18790</name>
</gene>
<proteinExistence type="inferred from homology"/>
<organism evidence="3 4">
    <name type="scientific">Vibrio agarivorans</name>
    <dbReference type="NCBI Taxonomy" id="153622"/>
    <lineage>
        <taxon>Bacteria</taxon>
        <taxon>Pseudomonadati</taxon>
        <taxon>Pseudomonadota</taxon>
        <taxon>Gammaproteobacteria</taxon>
        <taxon>Vibrionales</taxon>
        <taxon>Vibrionaceae</taxon>
        <taxon>Vibrio</taxon>
    </lineage>
</organism>
<keyword evidence="3" id="KW-0378">Hydrolase</keyword>
<keyword evidence="4" id="KW-1185">Reference proteome</keyword>
<dbReference type="SUPFAM" id="SSF53649">
    <property type="entry name" value="Alkaline phosphatase-like"/>
    <property type="match status" value="1"/>
</dbReference>
<dbReference type="EC" id="3.1.3.1" evidence="3"/>
<evidence type="ECO:0000313" key="3">
    <source>
        <dbReference type="EMBL" id="MDN2483395.1"/>
    </source>
</evidence>
<dbReference type="Proteomes" id="UP001169719">
    <property type="component" value="Unassembled WGS sequence"/>
</dbReference>
<comment type="caution">
    <text evidence="3">The sequence shown here is derived from an EMBL/GenBank/DDBJ whole genome shotgun (WGS) entry which is preliminary data.</text>
</comment>
<comment type="similarity">
    <text evidence="2">Belongs to the alkaline phosphatase family.</text>
</comment>
<dbReference type="SMART" id="SM00098">
    <property type="entry name" value="alkPPc"/>
    <property type="match status" value="1"/>
</dbReference>
<evidence type="ECO:0000313" key="4">
    <source>
        <dbReference type="Proteomes" id="UP001169719"/>
    </source>
</evidence>
<reference evidence="3" key="1">
    <citation type="submission" date="2024-05" db="EMBL/GenBank/DDBJ databases">
        <title>Genome Sequences of Four Agar- Degrading Marine Bacteria.</title>
        <authorList>
            <person name="Phillips E.K."/>
            <person name="Shaffer J.C."/>
            <person name="Henson M.W."/>
            <person name="Temperton B."/>
            <person name="Thrash C.J."/>
            <person name="Martin M.O."/>
        </authorList>
    </citation>
    <scope>NUCLEOTIDE SEQUENCE</scope>
    <source>
        <strain evidence="3">EKP203</strain>
    </source>
</reference>
<sequence>MKFKLLHLTACIGLCLSSTAHANVIPEHQRNSEWFENSLEIFETASSSDHHNTRTAKNVIVVVGSGMGVTTLTASRIYEGQKRGELGEDNYLSFERFPYTSLLKTYSTNMQVGNASSAVSSLMTGVKSKTGLIGLADSVNVGDCGFENDRLINLFELASHQNKATGIVSNARLTSPIVAASYAHTSDMTWEREVATECKSIATDIATQFVETAPRIDVTFAGGSRELLSQENGGSRLDRDLVEAWEQSTSGQYIDSRDDFITLPGKLTSPVLGLFAPSHLGYAEDRELTSEPSLPEMANKAVELLSDNSDGFFMYVSSIKSGQAHSAGNAERALSEVVELSNTITAIEKQLIAKGILNETLIVVTTDQSMPLTISGYPYRGRNILGNVDDTPIGVQDGVPHTILSYPTGPGADYTFEAGQDGIQRRDPAETNVQMFDIDYLQQALVPLDNVESAADDVVLFAKGPGAYLTQGNAEQHSLFHIINTAAQFGAKKYQTKKD</sequence>
<protein>
    <submittedName>
        <fullName evidence="3">Alkaline phosphatase</fullName>
        <ecNumber evidence="3">3.1.3.1</ecNumber>
    </submittedName>
</protein>
<dbReference type="PRINTS" id="PR00113">
    <property type="entry name" value="ALKPHPHTASE"/>
</dbReference>
<evidence type="ECO:0000256" key="2">
    <source>
        <dbReference type="RuleBase" id="RU003946"/>
    </source>
</evidence>
<dbReference type="RefSeq" id="WP_289963458.1">
    <property type="nucleotide sequence ID" value="NZ_JAUEOZ010000002.1"/>
</dbReference>
<dbReference type="Pfam" id="PF00245">
    <property type="entry name" value="Alk_phosphatase"/>
    <property type="match status" value="1"/>
</dbReference>
<dbReference type="PANTHER" id="PTHR11596">
    <property type="entry name" value="ALKALINE PHOSPHATASE"/>
    <property type="match status" value="1"/>
</dbReference>
<dbReference type="CDD" id="cd16012">
    <property type="entry name" value="ALP"/>
    <property type="match status" value="1"/>
</dbReference>
<dbReference type="GO" id="GO:0004035">
    <property type="term" value="F:alkaline phosphatase activity"/>
    <property type="evidence" value="ECO:0007669"/>
    <property type="project" value="UniProtKB-EC"/>
</dbReference>